<dbReference type="EMBL" id="PP511901">
    <property type="protein sequence ID" value="XCD08637.1"/>
    <property type="molecule type" value="Genomic_DNA"/>
</dbReference>
<reference evidence="2" key="1">
    <citation type="submission" date="2024-03" db="EMBL/GenBank/DDBJ databases">
        <title>Diverse circular DNA viruses in blood, oral, and fecal samples of captive lemurs.</title>
        <authorList>
            <person name="Paietta E.N."/>
            <person name="Kraberger S."/>
            <person name="Lund M.C."/>
            <person name="Custer J.M."/>
            <person name="Vargas K.M."/>
            <person name="Ehmke E.E."/>
            <person name="Yoder A.D."/>
            <person name="Varsani A."/>
        </authorList>
    </citation>
    <scope>NUCLEOTIDE SEQUENCE</scope>
    <source>
        <strain evidence="1">Duke_25SS_79</strain>
        <strain evidence="2">Duke_44SS_19</strain>
    </source>
</reference>
<protein>
    <submittedName>
        <fullName evidence="2">Uncharacterized protein</fullName>
    </submittedName>
</protein>
<sequence>MKIFWIKIVDLLVKNVLPIAVELLVELLEKKLNNEKKKVELA</sequence>
<dbReference type="EMBL" id="PP511705">
    <property type="protein sequence ID" value="XCD06715.1"/>
    <property type="molecule type" value="Genomic_DNA"/>
</dbReference>
<name>A0AAU8BCB8_9VIRU</name>
<evidence type="ECO:0000313" key="2">
    <source>
        <dbReference type="EMBL" id="XCD08637.1"/>
    </source>
</evidence>
<evidence type="ECO:0000313" key="1">
    <source>
        <dbReference type="EMBL" id="XCD06715.1"/>
    </source>
</evidence>
<proteinExistence type="predicted"/>
<accession>A0AAU8BCB8</accession>
<organism evidence="2">
    <name type="scientific">Dulem virus 208</name>
    <dbReference type="NCBI Taxonomy" id="3145685"/>
    <lineage>
        <taxon>Viruses</taxon>
        <taxon>Monodnaviria</taxon>
        <taxon>Sangervirae</taxon>
        <taxon>Phixviricota</taxon>
        <taxon>Malgrandaviricetes</taxon>
        <taxon>Petitvirales</taxon>
        <taxon>Microviridae</taxon>
        <taxon>Microvirus</taxon>
    </lineage>
</organism>